<dbReference type="EMBL" id="JAIMFO010000007">
    <property type="protein sequence ID" value="MBY4797926.1"/>
    <property type="molecule type" value="Genomic_DNA"/>
</dbReference>
<comment type="domain">
    <text evidence="11">Consists of 3 domains; the N-terminus binds the ribosome, the middle domain has PPIase activity, while the C-terminus has intrinsic chaperone activity on its own.</text>
</comment>
<comment type="caution">
    <text evidence="14">The sequence shown here is derived from an EMBL/GenBank/DDBJ whole genome shotgun (WGS) entry which is preliminary data.</text>
</comment>
<comment type="subcellular location">
    <subcellularLocation>
        <location evidence="11">Cytoplasm</location>
    </subcellularLocation>
    <text evidence="11">About half TF is bound to the ribosome near the polypeptide exit tunnel while the other half is free in the cytoplasm.</text>
</comment>
<dbReference type="InterPro" id="IPR036611">
    <property type="entry name" value="Trigger_fac_ribosome-bd_sf"/>
</dbReference>
<dbReference type="Proteomes" id="UP000700908">
    <property type="component" value="Unassembled WGS sequence"/>
</dbReference>
<evidence type="ECO:0000256" key="10">
    <source>
        <dbReference type="ARBA" id="ARBA00029986"/>
    </source>
</evidence>
<evidence type="ECO:0000313" key="15">
    <source>
        <dbReference type="Proteomes" id="UP000700908"/>
    </source>
</evidence>
<evidence type="ECO:0000256" key="4">
    <source>
        <dbReference type="ARBA" id="ARBA00016902"/>
    </source>
</evidence>
<gene>
    <name evidence="11 14" type="primary">tig</name>
    <name evidence="14" type="ORF">K6V98_06150</name>
</gene>
<dbReference type="RefSeq" id="WP_222199648.1">
    <property type="nucleotide sequence ID" value="NZ_JAIMFO010000007.1"/>
</dbReference>
<keyword evidence="11" id="KW-0963">Cytoplasm</keyword>
<dbReference type="InterPro" id="IPR005215">
    <property type="entry name" value="Trig_fac"/>
</dbReference>
<evidence type="ECO:0000256" key="9">
    <source>
        <dbReference type="ARBA" id="ARBA00023306"/>
    </source>
</evidence>
<dbReference type="InterPro" id="IPR008880">
    <property type="entry name" value="Trigger_fac_C"/>
</dbReference>
<keyword evidence="6 11" id="KW-0697">Rotamase</keyword>
<dbReference type="Pfam" id="PF05697">
    <property type="entry name" value="Trigger_N"/>
    <property type="match status" value="1"/>
</dbReference>
<protein>
    <recommendedName>
        <fullName evidence="4 11">Trigger factor</fullName>
        <shortName evidence="11">TF</shortName>
        <ecNumber evidence="3 11">5.2.1.8</ecNumber>
    </recommendedName>
    <alternativeName>
        <fullName evidence="10 11">PPIase</fullName>
    </alternativeName>
</protein>
<evidence type="ECO:0000256" key="2">
    <source>
        <dbReference type="ARBA" id="ARBA00005464"/>
    </source>
</evidence>
<evidence type="ECO:0000256" key="3">
    <source>
        <dbReference type="ARBA" id="ARBA00013194"/>
    </source>
</evidence>
<dbReference type="PIRSF" id="PIRSF003095">
    <property type="entry name" value="Trigger_factor"/>
    <property type="match status" value="1"/>
</dbReference>
<dbReference type="InterPro" id="IPR008881">
    <property type="entry name" value="Trigger_fac_ribosome-bd_bac"/>
</dbReference>
<evidence type="ECO:0000259" key="12">
    <source>
        <dbReference type="Pfam" id="PF05697"/>
    </source>
</evidence>
<dbReference type="SUPFAM" id="SSF102735">
    <property type="entry name" value="Trigger factor ribosome-binding domain"/>
    <property type="match status" value="1"/>
</dbReference>
<dbReference type="GO" id="GO:0003755">
    <property type="term" value="F:peptidyl-prolyl cis-trans isomerase activity"/>
    <property type="evidence" value="ECO:0007669"/>
    <property type="project" value="UniProtKB-EC"/>
</dbReference>
<dbReference type="InterPro" id="IPR027304">
    <property type="entry name" value="Trigger_fact/SurA_dom_sf"/>
</dbReference>
<reference evidence="14 15" key="1">
    <citation type="submission" date="2021-08" db="EMBL/GenBank/DDBJ databases">
        <title>Collinsella faecalis sp. nov. isolated from swine faeces.</title>
        <authorList>
            <person name="Oh B.S."/>
            <person name="Lee J.H."/>
        </authorList>
    </citation>
    <scope>NUCLEOTIDE SEQUENCE [LARGE SCALE GENOMIC DNA]</scope>
    <source>
        <strain evidence="14 15">AGMB00827</strain>
    </source>
</reference>
<keyword evidence="9 11" id="KW-0131">Cell cycle</keyword>
<keyword evidence="5 11" id="KW-0132">Cell division</keyword>
<evidence type="ECO:0000256" key="11">
    <source>
        <dbReference type="HAMAP-Rule" id="MF_00303"/>
    </source>
</evidence>
<dbReference type="Gene3D" id="3.10.50.40">
    <property type="match status" value="1"/>
</dbReference>
<evidence type="ECO:0000259" key="13">
    <source>
        <dbReference type="Pfam" id="PF05698"/>
    </source>
</evidence>
<dbReference type="SUPFAM" id="SSF54534">
    <property type="entry name" value="FKBP-like"/>
    <property type="match status" value="1"/>
</dbReference>
<name>A0ABS7MKM6_9ACTN</name>
<evidence type="ECO:0000256" key="1">
    <source>
        <dbReference type="ARBA" id="ARBA00000971"/>
    </source>
</evidence>
<dbReference type="InterPro" id="IPR037041">
    <property type="entry name" value="Trigger_fac_C_sf"/>
</dbReference>
<evidence type="ECO:0000313" key="14">
    <source>
        <dbReference type="EMBL" id="MBY4797926.1"/>
    </source>
</evidence>
<dbReference type="PANTHER" id="PTHR30560">
    <property type="entry name" value="TRIGGER FACTOR CHAPERONE AND PEPTIDYL-PROLYL CIS/TRANS ISOMERASE"/>
    <property type="match status" value="1"/>
</dbReference>
<comment type="catalytic activity">
    <reaction evidence="1 11">
        <text>[protein]-peptidylproline (omega=180) = [protein]-peptidylproline (omega=0)</text>
        <dbReference type="Rhea" id="RHEA:16237"/>
        <dbReference type="Rhea" id="RHEA-COMP:10747"/>
        <dbReference type="Rhea" id="RHEA-COMP:10748"/>
        <dbReference type="ChEBI" id="CHEBI:83833"/>
        <dbReference type="ChEBI" id="CHEBI:83834"/>
        <dbReference type="EC" id="5.2.1.8"/>
    </reaction>
</comment>
<accession>A0ABS7MKM6</accession>
<evidence type="ECO:0000256" key="8">
    <source>
        <dbReference type="ARBA" id="ARBA00023235"/>
    </source>
</evidence>
<feature type="domain" description="Trigger factor ribosome-binding bacterial" evidence="12">
    <location>
        <begin position="1"/>
        <end position="145"/>
    </location>
</feature>
<dbReference type="HAMAP" id="MF_00303">
    <property type="entry name" value="Trigger_factor_Tig"/>
    <property type="match status" value="1"/>
</dbReference>
<dbReference type="EC" id="5.2.1.8" evidence="3 11"/>
<keyword evidence="7 11" id="KW-0143">Chaperone</keyword>
<dbReference type="InterPro" id="IPR046357">
    <property type="entry name" value="PPIase_dom_sf"/>
</dbReference>
<evidence type="ECO:0000256" key="6">
    <source>
        <dbReference type="ARBA" id="ARBA00023110"/>
    </source>
</evidence>
<dbReference type="Gene3D" id="3.30.70.1050">
    <property type="entry name" value="Trigger factor ribosome-binding domain"/>
    <property type="match status" value="1"/>
</dbReference>
<organism evidence="14 15">
    <name type="scientific">Collinsella ureilytica</name>
    <dbReference type="NCBI Taxonomy" id="2869515"/>
    <lineage>
        <taxon>Bacteria</taxon>
        <taxon>Bacillati</taxon>
        <taxon>Actinomycetota</taxon>
        <taxon>Coriobacteriia</taxon>
        <taxon>Coriobacteriales</taxon>
        <taxon>Coriobacteriaceae</taxon>
        <taxon>Collinsella</taxon>
    </lineage>
</organism>
<sequence length="441" mass="48532">MNISASDVLDAKLTATVTIPAAEVDAVITSAYRDAAKQYRFPGFRPGKAPRPVIDNMLGKEAVLAQATNELLGASEPKVLNELDIVPVKNGEYQDIEPVVDHEDYTYAVEFTLRPAPSLSSYEPVAISMPPQEVTEAEIDAQVDMLMGYHSTFEDVERPAQAGDYISANVVNIEHAEPLAGENRMFIVGGDGMPTQLSEALSGMKTQETKHISWTPEDAESDDGAPELVIELTVNSIRERRVPELTDEFAKENFGFDSIAAMRDAVKLELEADKTSTLPQLKENRVVSALAERLELDEMDPDYEQSVFQELGQNFLQSLSAQGLTLDAWLQANGLSSDQFIHDLHHQADDVARESLALDALARERAIEVTDEDVDAEFSRAGVEDIEASRAQFTAEGRIPAIRDSIRRSKAVDWLVETAVVTEVDEFAKSDEGSEEEQTSE</sequence>
<keyword evidence="15" id="KW-1185">Reference proteome</keyword>
<comment type="similarity">
    <text evidence="2 11">Belongs to the FKBP-type PPIase family. Tig subfamily.</text>
</comment>
<feature type="domain" description="Trigger factor C-terminal" evidence="13">
    <location>
        <begin position="258"/>
        <end position="417"/>
    </location>
</feature>
<keyword evidence="8 11" id="KW-0413">Isomerase</keyword>
<dbReference type="Pfam" id="PF05698">
    <property type="entry name" value="Trigger_C"/>
    <property type="match status" value="1"/>
</dbReference>
<evidence type="ECO:0000256" key="7">
    <source>
        <dbReference type="ARBA" id="ARBA00023186"/>
    </source>
</evidence>
<dbReference type="Gene3D" id="1.10.3120.10">
    <property type="entry name" value="Trigger factor, C-terminal domain"/>
    <property type="match status" value="1"/>
</dbReference>
<dbReference type="SUPFAM" id="SSF109998">
    <property type="entry name" value="Triger factor/SurA peptide-binding domain-like"/>
    <property type="match status" value="1"/>
</dbReference>
<evidence type="ECO:0000256" key="5">
    <source>
        <dbReference type="ARBA" id="ARBA00022618"/>
    </source>
</evidence>
<proteinExistence type="inferred from homology"/>
<comment type="function">
    <text evidence="11">Involved in protein export. Acts as a chaperone by maintaining the newly synthesized protein in an open conformation. Functions as a peptidyl-prolyl cis-trans isomerase.</text>
</comment>
<dbReference type="NCBIfam" id="TIGR00115">
    <property type="entry name" value="tig"/>
    <property type="match status" value="1"/>
</dbReference>
<dbReference type="PANTHER" id="PTHR30560:SF3">
    <property type="entry name" value="TRIGGER FACTOR-LIKE PROTEIN TIG, CHLOROPLASTIC"/>
    <property type="match status" value="1"/>
</dbReference>